<feature type="signal peptide" evidence="12">
    <location>
        <begin position="1"/>
        <end position="18"/>
    </location>
</feature>
<dbReference type="Gene3D" id="2.60.40.10">
    <property type="entry name" value="Immunoglobulins"/>
    <property type="match status" value="5"/>
</dbReference>
<gene>
    <name evidence="14" type="ORF">KUDE01_021036</name>
</gene>
<evidence type="ECO:0000313" key="15">
    <source>
        <dbReference type="Proteomes" id="UP001228049"/>
    </source>
</evidence>
<dbReference type="EMBL" id="JASDAP010000010">
    <property type="protein sequence ID" value="KAK1895585.1"/>
    <property type="molecule type" value="Genomic_DNA"/>
</dbReference>
<evidence type="ECO:0000256" key="5">
    <source>
        <dbReference type="ARBA" id="ARBA00022737"/>
    </source>
</evidence>
<keyword evidence="4 12" id="KW-0732">Signal</keyword>
<proteinExistence type="inferred from homology"/>
<protein>
    <submittedName>
        <fullName evidence="14">Granulocyte colony-stimulating factor receptor</fullName>
    </submittedName>
</protein>
<dbReference type="SUPFAM" id="SSF49265">
    <property type="entry name" value="Fibronectin type III"/>
    <property type="match status" value="3"/>
</dbReference>
<dbReference type="SMART" id="SM00060">
    <property type="entry name" value="FN3"/>
    <property type="match status" value="4"/>
</dbReference>
<organism evidence="14 15">
    <name type="scientific">Dissostichus eleginoides</name>
    <name type="common">Patagonian toothfish</name>
    <name type="synonym">Dissostichus amissus</name>
    <dbReference type="NCBI Taxonomy" id="100907"/>
    <lineage>
        <taxon>Eukaryota</taxon>
        <taxon>Metazoa</taxon>
        <taxon>Chordata</taxon>
        <taxon>Craniata</taxon>
        <taxon>Vertebrata</taxon>
        <taxon>Euteleostomi</taxon>
        <taxon>Actinopterygii</taxon>
        <taxon>Neopterygii</taxon>
        <taxon>Teleostei</taxon>
        <taxon>Neoteleostei</taxon>
        <taxon>Acanthomorphata</taxon>
        <taxon>Eupercaria</taxon>
        <taxon>Perciformes</taxon>
        <taxon>Notothenioidei</taxon>
        <taxon>Nototheniidae</taxon>
        <taxon>Dissostichus</taxon>
    </lineage>
</organism>
<reference evidence="14" key="1">
    <citation type="submission" date="2023-04" db="EMBL/GenBank/DDBJ databases">
        <title>Chromosome-level genome of Chaenocephalus aceratus.</title>
        <authorList>
            <person name="Park H."/>
        </authorList>
    </citation>
    <scope>NUCLEOTIDE SEQUENCE</scope>
    <source>
        <strain evidence="14">DE</strain>
        <tissue evidence="14">Muscle</tissue>
    </source>
</reference>
<dbReference type="CDD" id="cd00063">
    <property type="entry name" value="FN3"/>
    <property type="match status" value="2"/>
</dbReference>
<dbReference type="GO" id="GO:0005886">
    <property type="term" value="C:plasma membrane"/>
    <property type="evidence" value="ECO:0007669"/>
    <property type="project" value="UniProtKB-ARBA"/>
</dbReference>
<dbReference type="PROSITE" id="PS50853">
    <property type="entry name" value="FN3"/>
    <property type="match status" value="4"/>
</dbReference>
<keyword evidence="10" id="KW-0393">Immunoglobulin domain</keyword>
<dbReference type="InterPro" id="IPR036116">
    <property type="entry name" value="FN3_sf"/>
</dbReference>
<sequence length="748" mass="84455">MISMWLSVIVMLVAFVNGARNEDDAFHIEWRLGEHLFPGNLSANESSIVSEVFIPSFNHTRSFLACCVRASTVQVVGGVEIRAGYPPEAPQNTSCQTNLTTPNTLTCSWDPGQQETHLLTKYSLHTEIWDTNENFTYKLPARVHRYIIPRTGFGLFSDMKIYVKAVNELGETTSEPIILEPVSAAKFDPPILKIQAVPRRYGCLQLSWSLSQQQAWMRDFRLNLEVRLKTADSRYWSEQPILVNRVKQAKSVDQCRLRPGTQYLAQIRVRYQQSPWSEWSRRQSGVTLETAPTGRLDSWMKVSGDHLHKQLNIQLFWKPSKQFRANGQNVSYIVSGKKLPDRAVVSGVSVIPQGDRSLLVQWKSLVSSTLTGFVVEWRPLLKTDLSFAQFEITDRNQTSLVITGSFEPYKPYGISVYPRFKDGIGLPQTVNAYLRQKAPSMVPKIQIKKSWQSHVELTWDEIPLDQRNGNIQSYKVFYCYKQGTINVVGAEPGERRVVLKGLDTESVYEAFMMVSTSGGSLNGSTIHFKIEPFDAVAVVTFSTVSGVGMSLLLIIVVMTCFSNQKRLKQRFWPAVPDPANSSIKRWTSESTQDSHLDWDNEEPNPMYLSHLSFLEFPVKLSKEDDDAWLSNAEDTSDLGESICGSPFLPGYSGSNCDSVPYATVIFSGPCDSPTSKDPHAYLRSESTQPLLETEESFTPKCYQNMATDEQCFFGPCHDCVPEKGTDPRILWDDFPFLRALALNDSQID</sequence>
<evidence type="ECO:0000256" key="1">
    <source>
        <dbReference type="ARBA" id="ARBA00004479"/>
    </source>
</evidence>
<dbReference type="InterPro" id="IPR013783">
    <property type="entry name" value="Ig-like_fold"/>
</dbReference>
<evidence type="ECO:0000256" key="7">
    <source>
        <dbReference type="ARBA" id="ARBA00023136"/>
    </source>
</evidence>
<comment type="similarity">
    <text evidence="2">Belongs to the type I cytokine receptor family. Type 2 subfamily.</text>
</comment>
<feature type="transmembrane region" description="Helical" evidence="11">
    <location>
        <begin position="535"/>
        <end position="561"/>
    </location>
</feature>
<comment type="caution">
    <text evidence="14">The sequence shown here is derived from an EMBL/GenBank/DDBJ whole genome shotgun (WGS) entry which is preliminary data.</text>
</comment>
<keyword evidence="7 11" id="KW-0472">Membrane</keyword>
<keyword evidence="6 11" id="KW-1133">Transmembrane helix</keyword>
<accession>A0AAD9C4B1</accession>
<keyword evidence="15" id="KW-1185">Reference proteome</keyword>
<feature type="domain" description="Fibronectin type-III" evidence="13">
    <location>
        <begin position="190"/>
        <end position="290"/>
    </location>
</feature>
<evidence type="ECO:0000256" key="2">
    <source>
        <dbReference type="ARBA" id="ARBA00008921"/>
    </source>
</evidence>
<evidence type="ECO:0000256" key="3">
    <source>
        <dbReference type="ARBA" id="ARBA00022692"/>
    </source>
</evidence>
<name>A0AAD9C4B1_DISEL</name>
<dbReference type="SUPFAM" id="SSF48726">
    <property type="entry name" value="Immunoglobulin"/>
    <property type="match status" value="1"/>
</dbReference>
<feature type="domain" description="Fibronectin type-III" evidence="13">
    <location>
        <begin position="441"/>
        <end position="533"/>
    </location>
</feature>
<evidence type="ECO:0000256" key="4">
    <source>
        <dbReference type="ARBA" id="ARBA00022729"/>
    </source>
</evidence>
<dbReference type="Pfam" id="PF00041">
    <property type="entry name" value="fn3"/>
    <property type="match status" value="1"/>
</dbReference>
<keyword evidence="3 11" id="KW-0812">Transmembrane</keyword>
<dbReference type="AlphaFoldDB" id="A0AAD9C4B1"/>
<evidence type="ECO:0000256" key="6">
    <source>
        <dbReference type="ARBA" id="ARBA00022989"/>
    </source>
</evidence>
<dbReference type="PANTHER" id="PTHR48423:SF1">
    <property type="entry name" value="INTERLEUKIN-27 RECEPTOR SUBUNIT ALPHA"/>
    <property type="match status" value="1"/>
</dbReference>
<evidence type="ECO:0000256" key="8">
    <source>
        <dbReference type="ARBA" id="ARBA00023170"/>
    </source>
</evidence>
<evidence type="ECO:0000313" key="14">
    <source>
        <dbReference type="EMBL" id="KAK1895585.1"/>
    </source>
</evidence>
<dbReference type="InterPro" id="IPR036179">
    <property type="entry name" value="Ig-like_dom_sf"/>
</dbReference>
<evidence type="ECO:0000259" key="13">
    <source>
        <dbReference type="PROSITE" id="PS50853"/>
    </source>
</evidence>
<evidence type="ECO:0000256" key="10">
    <source>
        <dbReference type="ARBA" id="ARBA00023319"/>
    </source>
</evidence>
<keyword evidence="9" id="KW-0325">Glycoprotein</keyword>
<feature type="domain" description="Fibronectin type-III" evidence="13">
    <location>
        <begin position="344"/>
        <end position="439"/>
    </location>
</feature>
<dbReference type="Proteomes" id="UP001228049">
    <property type="component" value="Unassembled WGS sequence"/>
</dbReference>
<keyword evidence="8 14" id="KW-0675">Receptor</keyword>
<evidence type="ECO:0000256" key="11">
    <source>
        <dbReference type="SAM" id="Phobius"/>
    </source>
</evidence>
<feature type="domain" description="Fibronectin type-III" evidence="13">
    <location>
        <begin position="89"/>
        <end position="187"/>
    </location>
</feature>
<comment type="subcellular location">
    <subcellularLocation>
        <location evidence="1">Membrane</location>
        <topology evidence="1">Single-pass type I membrane protein</topology>
    </subcellularLocation>
</comment>
<dbReference type="InterPro" id="IPR052672">
    <property type="entry name" value="Type1_Cytokine_Rcpt_Type2"/>
</dbReference>
<keyword evidence="5" id="KW-0677">Repeat</keyword>
<feature type="chain" id="PRO_5042293877" evidence="12">
    <location>
        <begin position="19"/>
        <end position="748"/>
    </location>
</feature>
<dbReference type="PANTHER" id="PTHR48423">
    <property type="entry name" value="INTERLEUKIN-27 RECEPTOR SUBUNIT ALPHA"/>
    <property type="match status" value="1"/>
</dbReference>
<evidence type="ECO:0000256" key="9">
    <source>
        <dbReference type="ARBA" id="ARBA00023180"/>
    </source>
</evidence>
<evidence type="ECO:0000256" key="12">
    <source>
        <dbReference type="SAM" id="SignalP"/>
    </source>
</evidence>
<dbReference type="InterPro" id="IPR003961">
    <property type="entry name" value="FN3_dom"/>
</dbReference>